<protein>
    <submittedName>
        <fullName evidence="11">MBOAT family protein</fullName>
    </submittedName>
</protein>
<keyword evidence="7 9" id="KW-0472">Membrane</keyword>
<dbReference type="GO" id="GO:0016746">
    <property type="term" value="F:acyltransferase activity"/>
    <property type="evidence" value="ECO:0007669"/>
    <property type="project" value="UniProtKB-KW"/>
</dbReference>
<evidence type="ECO:0000256" key="6">
    <source>
        <dbReference type="ARBA" id="ARBA00022989"/>
    </source>
</evidence>
<keyword evidence="3 9" id="KW-1003">Cell membrane</keyword>
<feature type="transmembrane region" description="Helical" evidence="10">
    <location>
        <begin position="43"/>
        <end position="62"/>
    </location>
</feature>
<feature type="transmembrane region" description="Helical" evidence="10">
    <location>
        <begin position="147"/>
        <end position="166"/>
    </location>
</feature>
<evidence type="ECO:0000256" key="7">
    <source>
        <dbReference type="ARBA" id="ARBA00023136"/>
    </source>
</evidence>
<feature type="transmembrane region" description="Helical" evidence="10">
    <location>
        <begin position="221"/>
        <end position="239"/>
    </location>
</feature>
<feature type="transmembrane region" description="Helical" evidence="10">
    <location>
        <begin position="112"/>
        <end position="135"/>
    </location>
</feature>
<dbReference type="Pfam" id="PF03062">
    <property type="entry name" value="MBOAT"/>
    <property type="match status" value="1"/>
</dbReference>
<feature type="transmembrane region" description="Helical" evidence="10">
    <location>
        <begin position="74"/>
        <end position="92"/>
    </location>
</feature>
<dbReference type="InterPro" id="IPR028362">
    <property type="entry name" value="AlgI"/>
</dbReference>
<dbReference type="Proteomes" id="UP000265882">
    <property type="component" value="Unassembled WGS sequence"/>
</dbReference>
<organism evidence="11 12">
    <name type="scientific">Abyssobacteria bacterium (strain SURF_5)</name>
    <dbReference type="NCBI Taxonomy" id="2093360"/>
    <lineage>
        <taxon>Bacteria</taxon>
        <taxon>Pseudomonadati</taxon>
        <taxon>Candidatus Hydrogenedentota</taxon>
        <taxon>Candidatus Abyssobacteria</taxon>
    </lineage>
</organism>
<name>A0A3A4N9K0_ABYX5</name>
<sequence length="466" mass="53192">MLFNSLAFGGFLIIALILFWSAPRTHRVFIIIGLSYFFYMYSYPIYFFLLAILTLINFGLALEMARKPSRRKHFLALAISIDLFVLGFYKYAGFASREVLNLLSSFGIQSDVTAIEITLPLGISFFTFQMMSYVIDTYRGLPAEKSFWNFAAYISFFPQLVAGPIVRPQTLLPQIKADHKYDEDQAVRGLFLIAQGLVKKVAFADFLGGYVDKVFAAPGDFSGLATLIGIYAYAFQIYFDFSGYTDIAIGVGKLFSFEIPINFDLPYISKSPREFWRRWHISLSTWLRDYLYIPLGGNRKSSGRTYYNMMVTMLLGGIWHGANWTFLFWGAYHGLLISIQRLLEENLPAAKRWIEKPSPLVAVGSALLTFHLVSLGWVIFRAQSLGQAVEVLKNVFSGGQGVETFETPIVVMLSIAILSHIFRSRVKLEEWYVRMPAPVQAFGYSCVTILIYLFFTTEQRFIYFQF</sequence>
<dbReference type="PANTHER" id="PTHR13285:SF23">
    <property type="entry name" value="TEICHOIC ACID D-ALANYLTRANSFERASE"/>
    <property type="match status" value="1"/>
</dbReference>
<evidence type="ECO:0000256" key="4">
    <source>
        <dbReference type="ARBA" id="ARBA00022679"/>
    </source>
</evidence>
<accession>A0A3A4N9K0</accession>
<dbReference type="PIRSF" id="PIRSF500217">
    <property type="entry name" value="AlgI"/>
    <property type="match status" value="1"/>
</dbReference>
<evidence type="ECO:0000256" key="2">
    <source>
        <dbReference type="ARBA" id="ARBA00010323"/>
    </source>
</evidence>
<dbReference type="EMBL" id="QZKU01000128">
    <property type="protein sequence ID" value="RJP16102.1"/>
    <property type="molecule type" value="Genomic_DNA"/>
</dbReference>
<dbReference type="InterPro" id="IPR024194">
    <property type="entry name" value="Ac/AlaTfrase_AlgI/DltB"/>
</dbReference>
<evidence type="ECO:0000256" key="5">
    <source>
        <dbReference type="ARBA" id="ARBA00022692"/>
    </source>
</evidence>
<evidence type="ECO:0000256" key="3">
    <source>
        <dbReference type="ARBA" id="ARBA00022475"/>
    </source>
</evidence>
<evidence type="ECO:0000256" key="10">
    <source>
        <dbReference type="SAM" id="Phobius"/>
    </source>
</evidence>
<keyword evidence="5 10" id="KW-0812">Transmembrane</keyword>
<dbReference type="AlphaFoldDB" id="A0A3A4N9K0"/>
<feature type="transmembrane region" description="Helical" evidence="10">
    <location>
        <begin position="309"/>
        <end position="332"/>
    </location>
</feature>
<evidence type="ECO:0000256" key="9">
    <source>
        <dbReference type="PIRNR" id="PIRNR016636"/>
    </source>
</evidence>
<dbReference type="InterPro" id="IPR004299">
    <property type="entry name" value="MBOAT_fam"/>
</dbReference>
<keyword evidence="8 9" id="KW-0012">Acyltransferase</keyword>
<proteinExistence type="inferred from homology"/>
<dbReference type="PIRSF" id="PIRSF016636">
    <property type="entry name" value="AlgI_DltB"/>
    <property type="match status" value="1"/>
</dbReference>
<keyword evidence="6 10" id="KW-1133">Transmembrane helix</keyword>
<comment type="subcellular location">
    <subcellularLocation>
        <location evidence="1">Cell membrane</location>
        <topology evidence="1">Multi-pass membrane protein</topology>
    </subcellularLocation>
</comment>
<comment type="similarity">
    <text evidence="2 9">Belongs to the membrane-bound acyltransferase family.</text>
</comment>
<dbReference type="GO" id="GO:0005886">
    <property type="term" value="C:plasma membrane"/>
    <property type="evidence" value="ECO:0007669"/>
    <property type="project" value="UniProtKB-SubCell"/>
</dbReference>
<comment type="caution">
    <text evidence="11">The sequence shown here is derived from an EMBL/GenBank/DDBJ whole genome shotgun (WGS) entry which is preliminary data.</text>
</comment>
<evidence type="ECO:0000313" key="11">
    <source>
        <dbReference type="EMBL" id="RJP16102.1"/>
    </source>
</evidence>
<dbReference type="InterPro" id="IPR051085">
    <property type="entry name" value="MB_O-acyltransferase"/>
</dbReference>
<feature type="transmembrane region" description="Helical" evidence="10">
    <location>
        <begin position="360"/>
        <end position="380"/>
    </location>
</feature>
<evidence type="ECO:0000313" key="12">
    <source>
        <dbReference type="Proteomes" id="UP000265882"/>
    </source>
</evidence>
<dbReference type="GO" id="GO:0042121">
    <property type="term" value="P:alginic acid biosynthetic process"/>
    <property type="evidence" value="ECO:0007669"/>
    <property type="project" value="InterPro"/>
</dbReference>
<feature type="transmembrane region" description="Helical" evidence="10">
    <location>
        <begin position="401"/>
        <end position="422"/>
    </location>
</feature>
<feature type="transmembrane region" description="Helical" evidence="10">
    <location>
        <begin position="437"/>
        <end position="455"/>
    </location>
</feature>
<gene>
    <name evidence="11" type="ORF">C4520_18985</name>
</gene>
<dbReference type="PANTHER" id="PTHR13285">
    <property type="entry name" value="ACYLTRANSFERASE"/>
    <property type="match status" value="1"/>
</dbReference>
<keyword evidence="4 9" id="KW-0808">Transferase</keyword>
<reference evidence="11 12" key="1">
    <citation type="journal article" date="2017" name="ISME J.">
        <title>Energy and carbon metabolisms in a deep terrestrial subsurface fluid microbial community.</title>
        <authorList>
            <person name="Momper L."/>
            <person name="Jungbluth S.P."/>
            <person name="Lee M.D."/>
            <person name="Amend J.P."/>
        </authorList>
    </citation>
    <scope>NUCLEOTIDE SEQUENCE [LARGE SCALE GENOMIC DNA]</scope>
    <source>
        <strain evidence="11">SURF_5</strain>
    </source>
</reference>
<evidence type="ECO:0000256" key="8">
    <source>
        <dbReference type="ARBA" id="ARBA00023315"/>
    </source>
</evidence>
<evidence type="ECO:0000256" key="1">
    <source>
        <dbReference type="ARBA" id="ARBA00004651"/>
    </source>
</evidence>